<evidence type="ECO:0000256" key="4">
    <source>
        <dbReference type="ARBA" id="ARBA00022801"/>
    </source>
</evidence>
<keyword evidence="6" id="KW-0464">Manganese</keyword>
<dbReference type="GO" id="GO:0010945">
    <property type="term" value="F:coenzyme A diphosphatase activity"/>
    <property type="evidence" value="ECO:0007669"/>
    <property type="project" value="InterPro"/>
</dbReference>
<dbReference type="InterPro" id="IPR015797">
    <property type="entry name" value="NUDIX_hydrolase-like_dom_sf"/>
</dbReference>
<protein>
    <recommendedName>
        <fullName evidence="7">Nudix hydrolase domain-containing protein</fullName>
    </recommendedName>
</protein>
<dbReference type="InterPro" id="IPR000086">
    <property type="entry name" value="NUDIX_hydrolase_dom"/>
</dbReference>
<keyword evidence="4" id="KW-0378">Hydrolase</keyword>
<dbReference type="CDD" id="cd03426">
    <property type="entry name" value="NUDIX_CoAse_Nudt7"/>
    <property type="match status" value="1"/>
</dbReference>
<evidence type="ECO:0000256" key="5">
    <source>
        <dbReference type="ARBA" id="ARBA00022842"/>
    </source>
</evidence>
<dbReference type="SUPFAM" id="SSF55811">
    <property type="entry name" value="Nudix"/>
    <property type="match status" value="1"/>
</dbReference>
<comment type="cofactor">
    <cofactor evidence="2">
        <name>Mg(2+)</name>
        <dbReference type="ChEBI" id="CHEBI:18420"/>
    </cofactor>
</comment>
<dbReference type="Pfam" id="PF00293">
    <property type="entry name" value="NUDIX"/>
    <property type="match status" value="1"/>
</dbReference>
<evidence type="ECO:0000256" key="2">
    <source>
        <dbReference type="ARBA" id="ARBA00001946"/>
    </source>
</evidence>
<evidence type="ECO:0000259" key="7">
    <source>
        <dbReference type="PROSITE" id="PS51462"/>
    </source>
</evidence>
<dbReference type="InterPro" id="IPR045121">
    <property type="entry name" value="CoAse"/>
</dbReference>
<sequence length="216" mass="24497">MTTGGLLERIERQFRGRERKILDQHLYVRSAVLLPLVESDGELGVLFEVRAHHLKRQPGEICFPGGRVDENDADEEAAAVRETCEELGLRSDQVKVYGPLDVLVGSFPLMIIPFVGKIPYDAVVPNPSEVAQVFVVPLSVLYQMQPLRFDVPVKATPAEDFPFHLIPGGRNYKWRTYTLPEYFYCYEDKVIWGLTARILRHFLELTRNGSAAKPKG</sequence>
<name>A0A1Y3PFB6_9BACI</name>
<evidence type="ECO:0000256" key="6">
    <source>
        <dbReference type="ARBA" id="ARBA00023211"/>
    </source>
</evidence>
<reference evidence="9" key="1">
    <citation type="submission" date="2016-06" db="EMBL/GenBank/DDBJ databases">
        <authorList>
            <person name="Nascimento L."/>
            <person name="Pereira R.V."/>
            <person name="Martins L.F."/>
            <person name="Quaggio R.B."/>
            <person name="Silva A.M."/>
            <person name="Setubal J.C."/>
        </authorList>
    </citation>
    <scope>NUCLEOTIDE SEQUENCE [LARGE SCALE GENOMIC DNA]</scope>
</reference>
<gene>
    <name evidence="8" type="ORF">BAA01_01420</name>
</gene>
<dbReference type="GO" id="GO:0046872">
    <property type="term" value="F:metal ion binding"/>
    <property type="evidence" value="ECO:0007669"/>
    <property type="project" value="UniProtKB-KW"/>
</dbReference>
<dbReference type="Gene3D" id="3.90.79.10">
    <property type="entry name" value="Nucleoside Triphosphate Pyrophosphohydrolase"/>
    <property type="match status" value="1"/>
</dbReference>
<dbReference type="AlphaFoldDB" id="A0A1Y3PFB6"/>
<dbReference type="PROSITE" id="PS51462">
    <property type="entry name" value="NUDIX"/>
    <property type="match status" value="1"/>
</dbReference>
<comment type="caution">
    <text evidence="8">The sequence shown here is derived from an EMBL/GenBank/DDBJ whole genome shotgun (WGS) entry which is preliminary data.</text>
</comment>
<evidence type="ECO:0000313" key="8">
    <source>
        <dbReference type="EMBL" id="OUM86041.1"/>
    </source>
</evidence>
<feature type="domain" description="Nudix hydrolase" evidence="7">
    <location>
        <begin position="26"/>
        <end position="163"/>
    </location>
</feature>
<evidence type="ECO:0000256" key="1">
    <source>
        <dbReference type="ARBA" id="ARBA00001936"/>
    </source>
</evidence>
<evidence type="ECO:0000313" key="9">
    <source>
        <dbReference type="Proteomes" id="UP000196475"/>
    </source>
</evidence>
<keyword evidence="5" id="KW-0460">Magnesium</keyword>
<dbReference type="PANTHER" id="PTHR12992:SF11">
    <property type="entry name" value="MITOCHONDRIAL COENZYME A DIPHOSPHATASE NUDT8"/>
    <property type="match status" value="1"/>
</dbReference>
<dbReference type="PANTHER" id="PTHR12992">
    <property type="entry name" value="NUDIX HYDROLASE"/>
    <property type="match status" value="1"/>
</dbReference>
<comment type="cofactor">
    <cofactor evidence="1">
        <name>Mn(2+)</name>
        <dbReference type="ChEBI" id="CHEBI:29035"/>
    </cofactor>
</comment>
<evidence type="ECO:0000256" key="3">
    <source>
        <dbReference type="ARBA" id="ARBA00022723"/>
    </source>
</evidence>
<dbReference type="Proteomes" id="UP000196475">
    <property type="component" value="Unassembled WGS sequence"/>
</dbReference>
<accession>A0A1Y3PFB6</accession>
<proteinExistence type="predicted"/>
<keyword evidence="3" id="KW-0479">Metal-binding</keyword>
<organism evidence="8 9">
    <name type="scientific">Bacillus thermozeamaize</name>
    <dbReference type="NCBI Taxonomy" id="230954"/>
    <lineage>
        <taxon>Bacteria</taxon>
        <taxon>Bacillati</taxon>
        <taxon>Bacillota</taxon>
        <taxon>Bacilli</taxon>
        <taxon>Bacillales</taxon>
        <taxon>Bacillaceae</taxon>
        <taxon>Bacillus</taxon>
    </lineage>
</organism>
<dbReference type="EMBL" id="LZRT01000094">
    <property type="protein sequence ID" value="OUM86041.1"/>
    <property type="molecule type" value="Genomic_DNA"/>
</dbReference>